<dbReference type="AlphaFoldDB" id="A0A9J6ZJI2"/>
<reference evidence="1" key="1">
    <citation type="submission" date="2022-05" db="EMBL/GenBank/DDBJ databases">
        <title>Novel bacterial taxa in a minimal lignocellulolytic consortium and its capacity to transform plastics disclosed by genome-resolved metagenomics.</title>
        <authorList>
            <person name="Rodriguez C.A.D."/>
            <person name="Diaz-Garcia L."/>
            <person name="Herrera K."/>
            <person name="Tarazona N.A."/>
            <person name="Sproer C."/>
            <person name="Overmann J."/>
            <person name="Jimenez D.J."/>
        </authorList>
    </citation>
    <scope>NUCLEOTIDE SEQUENCE</scope>
    <source>
        <strain evidence="1">MAG5</strain>
    </source>
</reference>
<evidence type="ECO:0000313" key="2">
    <source>
        <dbReference type="Proteomes" id="UP001056756"/>
    </source>
</evidence>
<dbReference type="KEGG" id="plig:NAG76_08010"/>
<sequence length="134" mass="14807">MSTKEHPSLDQFQDQVSQLLLRHRSVLDIMSKLDQTSAAVNRSVTKAITDCGCIELNASKQPFNELQSLDGSQSTIKNHLSGQLCEHCKEFVESSLGRNLFYLTALCTQLQLDLTEVVAAESTKCSTLGLFNLT</sequence>
<name>A0A9J6ZJI2_9BACL</name>
<dbReference type="EMBL" id="CP097899">
    <property type="protein sequence ID" value="URN96159.1"/>
    <property type="molecule type" value="Genomic_DNA"/>
</dbReference>
<organism evidence="1 2">
    <name type="scientific">Candidatus Pristimantibacillus lignocellulolyticus</name>
    <dbReference type="NCBI Taxonomy" id="2994561"/>
    <lineage>
        <taxon>Bacteria</taxon>
        <taxon>Bacillati</taxon>
        <taxon>Bacillota</taxon>
        <taxon>Bacilli</taxon>
        <taxon>Bacillales</taxon>
        <taxon>Paenibacillaceae</taxon>
        <taxon>Candidatus Pristimantibacillus</taxon>
    </lineage>
</organism>
<proteinExistence type="predicted"/>
<dbReference type="Proteomes" id="UP001056756">
    <property type="component" value="Chromosome"/>
</dbReference>
<protein>
    <submittedName>
        <fullName evidence="1">DUF1573 domain-containing protein</fullName>
    </submittedName>
</protein>
<accession>A0A9J6ZJI2</accession>
<gene>
    <name evidence="1" type="ORF">NAG76_08010</name>
</gene>
<evidence type="ECO:0000313" key="1">
    <source>
        <dbReference type="EMBL" id="URN96159.1"/>
    </source>
</evidence>